<dbReference type="InterPro" id="IPR036249">
    <property type="entry name" value="Thioredoxin-like_sf"/>
</dbReference>
<comment type="caution">
    <text evidence="3">The sequence shown here is derived from an EMBL/GenBank/DDBJ whole genome shotgun (WGS) entry which is preliminary data.</text>
</comment>
<dbReference type="InterPro" id="IPR017937">
    <property type="entry name" value="Thioredoxin_CS"/>
</dbReference>
<gene>
    <name evidence="3" type="ORF">IPO85_19225</name>
</gene>
<sequence>MGNLIYGQSNSINWVKWSDVPALMKKDKKKIVVDIYTDWCGWCKRMDASTFQDPKVIKAINKNFYAVKFNAEQKEDINFKSKVYQFVPQGNRGYHSLAAEITQGRLSYPTFVFLDEESNTIQPIPGYQDATIFEMISIYFGDNHYKTVPFKTFQESYK</sequence>
<dbReference type="InterPro" id="IPR004879">
    <property type="entry name" value="Ssp411-like_TRX"/>
</dbReference>
<dbReference type="PROSITE" id="PS00194">
    <property type="entry name" value="THIOREDOXIN_1"/>
    <property type="match status" value="1"/>
</dbReference>
<dbReference type="Gene3D" id="3.40.30.10">
    <property type="entry name" value="Glutaredoxin"/>
    <property type="match status" value="1"/>
</dbReference>
<dbReference type="Proteomes" id="UP000808349">
    <property type="component" value="Unassembled WGS sequence"/>
</dbReference>
<evidence type="ECO:0000259" key="2">
    <source>
        <dbReference type="Pfam" id="PF03190"/>
    </source>
</evidence>
<protein>
    <submittedName>
        <fullName evidence="3">DUF255 domain-containing protein</fullName>
    </submittedName>
</protein>
<dbReference type="EMBL" id="JADKFW010000021">
    <property type="protein sequence ID" value="MBK9719605.1"/>
    <property type="molecule type" value="Genomic_DNA"/>
</dbReference>
<organism evidence="3 4">
    <name type="scientific">Candidatus Defluviibacterium haderslevense</name>
    <dbReference type="NCBI Taxonomy" id="2981993"/>
    <lineage>
        <taxon>Bacteria</taxon>
        <taxon>Pseudomonadati</taxon>
        <taxon>Bacteroidota</taxon>
        <taxon>Saprospiria</taxon>
        <taxon>Saprospirales</taxon>
        <taxon>Saprospiraceae</taxon>
        <taxon>Candidatus Defluviibacterium</taxon>
    </lineage>
</organism>
<evidence type="ECO:0000256" key="1">
    <source>
        <dbReference type="ARBA" id="ARBA00023284"/>
    </source>
</evidence>
<keyword evidence="1" id="KW-0676">Redox-active center</keyword>
<evidence type="ECO:0000313" key="4">
    <source>
        <dbReference type="Proteomes" id="UP000808349"/>
    </source>
</evidence>
<proteinExistence type="predicted"/>
<dbReference type="SUPFAM" id="SSF52833">
    <property type="entry name" value="Thioredoxin-like"/>
    <property type="match status" value="1"/>
</dbReference>
<dbReference type="AlphaFoldDB" id="A0A9D7XG42"/>
<feature type="domain" description="Spermatogenesis-associated protein 20-like TRX" evidence="2">
    <location>
        <begin position="8"/>
        <end position="79"/>
    </location>
</feature>
<evidence type="ECO:0000313" key="3">
    <source>
        <dbReference type="EMBL" id="MBK9719605.1"/>
    </source>
</evidence>
<reference evidence="3 4" key="1">
    <citation type="submission" date="2020-10" db="EMBL/GenBank/DDBJ databases">
        <title>Connecting structure to function with the recovery of over 1000 high-quality activated sludge metagenome-assembled genomes encoding full-length rRNA genes using long-read sequencing.</title>
        <authorList>
            <person name="Singleton C.M."/>
            <person name="Petriglieri F."/>
            <person name="Kristensen J.M."/>
            <person name="Kirkegaard R.H."/>
            <person name="Michaelsen T.Y."/>
            <person name="Andersen M.H."/>
            <person name="Karst S.M."/>
            <person name="Dueholm M.S."/>
            <person name="Nielsen P.H."/>
            <person name="Albertsen M."/>
        </authorList>
    </citation>
    <scope>NUCLEOTIDE SEQUENCE [LARGE SCALE GENOMIC DNA]</scope>
    <source>
        <strain evidence="3">Ribe_18-Q3-R11-54_BAT3C.373</strain>
    </source>
</reference>
<accession>A0A9D7XG42</accession>
<dbReference type="Pfam" id="PF03190">
    <property type="entry name" value="Thioredox_DsbH"/>
    <property type="match status" value="1"/>
</dbReference>
<name>A0A9D7XG42_9BACT</name>